<reference evidence="2" key="1">
    <citation type="submission" date="2017-07" db="EMBL/GenBank/DDBJ databases">
        <title>Taro Niue Genome Assembly and Annotation.</title>
        <authorList>
            <person name="Atibalentja N."/>
            <person name="Keating K."/>
            <person name="Fields C.J."/>
        </authorList>
    </citation>
    <scope>NUCLEOTIDE SEQUENCE</scope>
    <source>
        <strain evidence="2">Niue_2</strain>
        <tissue evidence="2">Leaf</tissue>
    </source>
</reference>
<organism evidence="2 3">
    <name type="scientific">Colocasia esculenta</name>
    <name type="common">Wild taro</name>
    <name type="synonym">Arum esculentum</name>
    <dbReference type="NCBI Taxonomy" id="4460"/>
    <lineage>
        <taxon>Eukaryota</taxon>
        <taxon>Viridiplantae</taxon>
        <taxon>Streptophyta</taxon>
        <taxon>Embryophyta</taxon>
        <taxon>Tracheophyta</taxon>
        <taxon>Spermatophyta</taxon>
        <taxon>Magnoliopsida</taxon>
        <taxon>Liliopsida</taxon>
        <taxon>Araceae</taxon>
        <taxon>Aroideae</taxon>
        <taxon>Colocasieae</taxon>
        <taxon>Colocasia</taxon>
    </lineage>
</organism>
<sequence length="178" mass="20165">MRVGVELCSNILHSPVEHPRVRGDLPSGHKGDKGSAGLRLEPASRREMGVSPSLQKIEDQSVAVQLFSCSMMSFGRRLHTCRKEVKKPTSWYKTQCASARLKPLARFYTVYSPTAGHKSFLEKKEQTESYYKMNTKNSSSQPQTLPQIYNDHKESEERRRSLKLKDCQPLGGLRGLQV</sequence>
<dbReference type="EMBL" id="NMUH01002874">
    <property type="protein sequence ID" value="MQM02557.1"/>
    <property type="molecule type" value="Genomic_DNA"/>
</dbReference>
<feature type="compositionally biased region" description="Basic and acidic residues" evidence="1">
    <location>
        <begin position="150"/>
        <end position="161"/>
    </location>
</feature>
<protein>
    <submittedName>
        <fullName evidence="2">Uncharacterized protein</fullName>
    </submittedName>
</protein>
<gene>
    <name evidence="2" type="ORF">Taro_035327</name>
</gene>
<evidence type="ECO:0000313" key="3">
    <source>
        <dbReference type="Proteomes" id="UP000652761"/>
    </source>
</evidence>
<comment type="caution">
    <text evidence="2">The sequence shown here is derived from an EMBL/GenBank/DDBJ whole genome shotgun (WGS) entry which is preliminary data.</text>
</comment>
<keyword evidence="3" id="KW-1185">Reference proteome</keyword>
<feature type="region of interest" description="Disordered" evidence="1">
    <location>
        <begin position="133"/>
        <end position="161"/>
    </location>
</feature>
<dbReference type="AlphaFoldDB" id="A0A843W5F4"/>
<feature type="compositionally biased region" description="Basic and acidic residues" evidence="1">
    <location>
        <begin position="18"/>
        <end position="33"/>
    </location>
</feature>
<name>A0A843W5F4_COLES</name>
<evidence type="ECO:0000313" key="2">
    <source>
        <dbReference type="EMBL" id="MQM02557.1"/>
    </source>
</evidence>
<feature type="region of interest" description="Disordered" evidence="1">
    <location>
        <begin position="18"/>
        <end position="38"/>
    </location>
</feature>
<dbReference type="Proteomes" id="UP000652761">
    <property type="component" value="Unassembled WGS sequence"/>
</dbReference>
<feature type="compositionally biased region" description="Polar residues" evidence="1">
    <location>
        <begin position="133"/>
        <end position="147"/>
    </location>
</feature>
<evidence type="ECO:0000256" key="1">
    <source>
        <dbReference type="SAM" id="MobiDB-lite"/>
    </source>
</evidence>
<proteinExistence type="predicted"/>
<accession>A0A843W5F4</accession>